<feature type="transmembrane region" description="Helical" evidence="7">
    <location>
        <begin position="61"/>
        <end position="81"/>
    </location>
</feature>
<evidence type="ECO:0000256" key="2">
    <source>
        <dbReference type="ARBA" id="ARBA00022692"/>
    </source>
</evidence>
<feature type="transmembrane region" description="Helical" evidence="7">
    <location>
        <begin position="220"/>
        <end position="239"/>
    </location>
</feature>
<dbReference type="GO" id="GO:0016020">
    <property type="term" value="C:membrane"/>
    <property type="evidence" value="ECO:0007669"/>
    <property type="project" value="UniProtKB-SubCell"/>
</dbReference>
<dbReference type="PANTHER" id="PTHR33048">
    <property type="entry name" value="PTH11-LIKE INTEGRAL MEMBRANE PROTEIN (AFU_ORTHOLOGUE AFUA_5G11245)"/>
    <property type="match status" value="1"/>
</dbReference>
<evidence type="ECO:0000256" key="7">
    <source>
        <dbReference type="SAM" id="Phobius"/>
    </source>
</evidence>
<gene>
    <name evidence="9" type="ORF">TCE0_047r17660</name>
</gene>
<protein>
    <recommendedName>
        <fullName evidence="8">Rhodopsin domain-containing protein</fullName>
    </recommendedName>
</protein>
<evidence type="ECO:0000313" key="9">
    <source>
        <dbReference type="EMBL" id="GAM43113.1"/>
    </source>
</evidence>
<feature type="transmembrane region" description="Helical" evidence="7">
    <location>
        <begin position="284"/>
        <end position="308"/>
    </location>
</feature>
<keyword evidence="2 7" id="KW-0812">Transmembrane</keyword>
<dbReference type="AlphaFoldDB" id="A0A0B8N6B5"/>
<dbReference type="Proteomes" id="UP000053095">
    <property type="component" value="Unassembled WGS sequence"/>
</dbReference>
<evidence type="ECO:0000256" key="3">
    <source>
        <dbReference type="ARBA" id="ARBA00022989"/>
    </source>
</evidence>
<feature type="transmembrane region" description="Helical" evidence="7">
    <location>
        <begin position="150"/>
        <end position="170"/>
    </location>
</feature>
<feature type="transmembrane region" description="Helical" evidence="7">
    <location>
        <begin position="117"/>
        <end position="138"/>
    </location>
</feature>
<evidence type="ECO:0000313" key="10">
    <source>
        <dbReference type="Proteomes" id="UP000053095"/>
    </source>
</evidence>
<evidence type="ECO:0000256" key="6">
    <source>
        <dbReference type="SAM" id="MobiDB-lite"/>
    </source>
</evidence>
<reference evidence="10" key="1">
    <citation type="journal article" date="2015" name="Genome Announc.">
        <title>Draft genome sequence of Talaromyces cellulolyticus strain Y-94, a source of lignocellulosic biomass-degrading enzymes.</title>
        <authorList>
            <person name="Fujii T."/>
            <person name="Koike H."/>
            <person name="Sawayama S."/>
            <person name="Yano S."/>
            <person name="Inoue H."/>
        </authorList>
    </citation>
    <scope>NUCLEOTIDE SEQUENCE [LARGE SCALE GENOMIC DNA]</scope>
    <source>
        <strain evidence="10">Y-94</strain>
    </source>
</reference>
<accession>A0A0B8N6B5</accession>
<comment type="subcellular location">
    <subcellularLocation>
        <location evidence="1">Membrane</location>
        <topology evidence="1">Multi-pass membrane protein</topology>
    </subcellularLocation>
</comment>
<dbReference type="InterPro" id="IPR049326">
    <property type="entry name" value="Rhodopsin_dom_fungi"/>
</dbReference>
<name>A0A0B8N6B5_TALPI</name>
<evidence type="ECO:0000256" key="4">
    <source>
        <dbReference type="ARBA" id="ARBA00023136"/>
    </source>
</evidence>
<keyword evidence="4 7" id="KW-0472">Membrane</keyword>
<proteinExistence type="inferred from homology"/>
<feature type="region of interest" description="Disordered" evidence="6">
    <location>
        <begin position="327"/>
        <end position="349"/>
    </location>
</feature>
<organism evidence="9 10">
    <name type="scientific">Talaromyces pinophilus</name>
    <name type="common">Penicillium pinophilum</name>
    <dbReference type="NCBI Taxonomy" id="128442"/>
    <lineage>
        <taxon>Eukaryota</taxon>
        <taxon>Fungi</taxon>
        <taxon>Dikarya</taxon>
        <taxon>Ascomycota</taxon>
        <taxon>Pezizomycotina</taxon>
        <taxon>Eurotiomycetes</taxon>
        <taxon>Eurotiomycetidae</taxon>
        <taxon>Eurotiales</taxon>
        <taxon>Trichocomaceae</taxon>
        <taxon>Talaromyces</taxon>
        <taxon>Talaromyces sect. Talaromyces</taxon>
    </lineage>
</organism>
<dbReference type="PANTHER" id="PTHR33048:SF162">
    <property type="entry name" value="SATRATOXIN BIOSYNTHESIS SC1 CLUSTER PROTEIN 4"/>
    <property type="match status" value="1"/>
</dbReference>
<sequence>MATNYTNPSSGTIPFTAPPSIVSETVLLAFTWLGFGAAFILCTIQCVLHGTLSRPPQLPEALHLLALCFLFAHAVLVTVMAPPTYAMMQVRSGQAAPPAHLAEVITRFYRFQFAENVIFWTGLWCVKASFLMLYWPIIGCARSSLGWQRHLFTAVIIFTALAYAACLIPLPLACPTFSYTAEECNTPLSTQRTLIGLWFSAVMDMVTDLCSTIGTATPQLSLLTVFVVLAIPCSLLPAIRRSLSRAEMVRVAIVFLLAGLIIAAAIVRIVITNVHPHNPELSSLLFWSSVEASVSVMICSILSVGRLFRAWHDKRLQTTLHLEQWPNSGATLHRPTEPHTLPTSTTGKSWSETVSVGSVDLHWDRQAEMHSISEPERSYFDS</sequence>
<evidence type="ECO:0000259" key="8">
    <source>
        <dbReference type="Pfam" id="PF20684"/>
    </source>
</evidence>
<evidence type="ECO:0000256" key="1">
    <source>
        <dbReference type="ARBA" id="ARBA00004141"/>
    </source>
</evidence>
<dbReference type="Pfam" id="PF20684">
    <property type="entry name" value="Fung_rhodopsin"/>
    <property type="match status" value="1"/>
</dbReference>
<feature type="transmembrane region" description="Helical" evidence="7">
    <location>
        <begin position="26"/>
        <end position="49"/>
    </location>
</feature>
<comment type="similarity">
    <text evidence="5">Belongs to the SAT4 family.</text>
</comment>
<dbReference type="EMBL" id="DF933843">
    <property type="protein sequence ID" value="GAM43113.1"/>
    <property type="molecule type" value="Genomic_DNA"/>
</dbReference>
<keyword evidence="10" id="KW-1185">Reference proteome</keyword>
<dbReference type="InterPro" id="IPR052337">
    <property type="entry name" value="SAT4-like"/>
</dbReference>
<keyword evidence="3 7" id="KW-1133">Transmembrane helix</keyword>
<feature type="domain" description="Rhodopsin" evidence="8">
    <location>
        <begin position="70"/>
        <end position="308"/>
    </location>
</feature>
<feature type="transmembrane region" description="Helical" evidence="7">
    <location>
        <begin position="251"/>
        <end position="272"/>
    </location>
</feature>
<evidence type="ECO:0000256" key="5">
    <source>
        <dbReference type="ARBA" id="ARBA00038359"/>
    </source>
</evidence>